<dbReference type="STRING" id="2163413.A0A4P6XV74"/>
<evidence type="ECO:0000313" key="2">
    <source>
        <dbReference type="EMBL" id="QBM90426.1"/>
    </source>
</evidence>
<organism evidence="2 3">
    <name type="scientific">Metschnikowia aff. pulcherrima</name>
    <dbReference type="NCBI Taxonomy" id="2163413"/>
    <lineage>
        <taxon>Eukaryota</taxon>
        <taxon>Fungi</taxon>
        <taxon>Dikarya</taxon>
        <taxon>Ascomycota</taxon>
        <taxon>Saccharomycotina</taxon>
        <taxon>Pichiomycetes</taxon>
        <taxon>Metschnikowiaceae</taxon>
        <taxon>Metschnikowia</taxon>
    </lineage>
</organism>
<dbReference type="Proteomes" id="UP000292447">
    <property type="component" value="Chromosome V"/>
</dbReference>
<gene>
    <name evidence="2" type="primary">MPUL0E06750</name>
    <name evidence="2" type="ORF">METSCH_E06750</name>
</gene>
<accession>A0A4P6XV74</accession>
<dbReference type="EMBL" id="CP034460">
    <property type="protein sequence ID" value="QBM90426.1"/>
    <property type="molecule type" value="Genomic_DNA"/>
</dbReference>
<name>A0A4P6XV74_9ASCO</name>
<evidence type="ECO:0000313" key="3">
    <source>
        <dbReference type="Proteomes" id="UP000292447"/>
    </source>
</evidence>
<dbReference type="AlphaFoldDB" id="A0A4P6XV74"/>
<keyword evidence="3" id="KW-1185">Reference proteome</keyword>
<protein>
    <submittedName>
        <fullName evidence="2">Ribosome biogenesis protein ALB1</fullName>
    </submittedName>
</protein>
<feature type="compositionally biased region" description="Basic residues" evidence="1">
    <location>
        <begin position="14"/>
        <end position="29"/>
    </location>
</feature>
<sequence length="159" mass="17455">MPSKNNPNKPLSKLLRKHSAGGVVKKRTPKTVVPTRSSAGRYNKNTAPRPTDPKALAVYTGPVSDGFGVTTQTISKKRAKKLERNSRYVAKRNEQLDVDLAAQNEGMDIDMEKREKKQKPQTNLDKVKQALWTAVEDHNSGNVAVQTTGEGTTLGVQAF</sequence>
<feature type="compositionally biased region" description="Polar residues" evidence="1">
    <location>
        <begin position="37"/>
        <end position="48"/>
    </location>
</feature>
<proteinExistence type="predicted"/>
<evidence type="ECO:0000256" key="1">
    <source>
        <dbReference type="SAM" id="MobiDB-lite"/>
    </source>
</evidence>
<feature type="region of interest" description="Disordered" evidence="1">
    <location>
        <begin position="1"/>
        <end position="55"/>
    </location>
</feature>
<reference evidence="3" key="1">
    <citation type="submission" date="2019-03" db="EMBL/GenBank/DDBJ databases">
        <title>Snf2 controls pulcherriminic acid biosynthesis and connects pigmentation and antifungal activity of the yeast Metschnikowia pulcherrima.</title>
        <authorList>
            <person name="Gore-Lloyd D."/>
            <person name="Sumann I."/>
            <person name="Brachmann A.O."/>
            <person name="Schneeberger K."/>
            <person name="Ortiz-Merino R.A."/>
            <person name="Moreno-Beltran M."/>
            <person name="Schlaefli M."/>
            <person name="Kirner P."/>
            <person name="Santos Kron A."/>
            <person name="Wolfe K.H."/>
            <person name="Piel J."/>
            <person name="Ahrens C.H."/>
            <person name="Henk D."/>
            <person name="Freimoser F.M."/>
        </authorList>
    </citation>
    <scope>NUCLEOTIDE SEQUENCE [LARGE SCALE GENOMIC DNA]</scope>
    <source>
        <strain evidence="3">APC 1.2</strain>
    </source>
</reference>